<gene>
    <name evidence="3" type="ORF">K435DRAFT_973913</name>
</gene>
<evidence type="ECO:0000259" key="2">
    <source>
        <dbReference type="PROSITE" id="PS50181"/>
    </source>
</evidence>
<reference evidence="3 4" key="1">
    <citation type="journal article" date="2019" name="Nat. Ecol. Evol.">
        <title>Megaphylogeny resolves global patterns of mushroom evolution.</title>
        <authorList>
            <person name="Varga T."/>
            <person name="Krizsan K."/>
            <person name="Foldi C."/>
            <person name="Dima B."/>
            <person name="Sanchez-Garcia M."/>
            <person name="Sanchez-Ramirez S."/>
            <person name="Szollosi G.J."/>
            <person name="Szarkandi J.G."/>
            <person name="Papp V."/>
            <person name="Albert L."/>
            <person name="Andreopoulos W."/>
            <person name="Angelini C."/>
            <person name="Antonin V."/>
            <person name="Barry K.W."/>
            <person name="Bougher N.L."/>
            <person name="Buchanan P."/>
            <person name="Buyck B."/>
            <person name="Bense V."/>
            <person name="Catcheside P."/>
            <person name="Chovatia M."/>
            <person name="Cooper J."/>
            <person name="Damon W."/>
            <person name="Desjardin D."/>
            <person name="Finy P."/>
            <person name="Geml J."/>
            <person name="Haridas S."/>
            <person name="Hughes K."/>
            <person name="Justo A."/>
            <person name="Karasinski D."/>
            <person name="Kautmanova I."/>
            <person name="Kiss B."/>
            <person name="Kocsube S."/>
            <person name="Kotiranta H."/>
            <person name="LaButti K.M."/>
            <person name="Lechner B.E."/>
            <person name="Liimatainen K."/>
            <person name="Lipzen A."/>
            <person name="Lukacs Z."/>
            <person name="Mihaltcheva S."/>
            <person name="Morgado L.N."/>
            <person name="Niskanen T."/>
            <person name="Noordeloos M.E."/>
            <person name="Ohm R.A."/>
            <person name="Ortiz-Santana B."/>
            <person name="Ovrebo C."/>
            <person name="Racz N."/>
            <person name="Riley R."/>
            <person name="Savchenko A."/>
            <person name="Shiryaev A."/>
            <person name="Soop K."/>
            <person name="Spirin V."/>
            <person name="Szebenyi C."/>
            <person name="Tomsovsky M."/>
            <person name="Tulloss R.E."/>
            <person name="Uehling J."/>
            <person name="Grigoriev I.V."/>
            <person name="Vagvolgyi C."/>
            <person name="Papp T."/>
            <person name="Martin F.M."/>
            <person name="Miettinen O."/>
            <person name="Hibbett D.S."/>
            <person name="Nagy L.G."/>
        </authorList>
    </citation>
    <scope>NUCLEOTIDE SEQUENCE [LARGE SCALE GENOMIC DNA]</scope>
    <source>
        <strain evidence="3 4">CBS 962.96</strain>
    </source>
</reference>
<feature type="compositionally biased region" description="Basic residues" evidence="1">
    <location>
        <begin position="1"/>
        <end position="11"/>
    </location>
</feature>
<organism evidence="3 4">
    <name type="scientific">Dendrothele bispora (strain CBS 962.96)</name>
    <dbReference type="NCBI Taxonomy" id="1314807"/>
    <lineage>
        <taxon>Eukaryota</taxon>
        <taxon>Fungi</taxon>
        <taxon>Dikarya</taxon>
        <taxon>Basidiomycota</taxon>
        <taxon>Agaricomycotina</taxon>
        <taxon>Agaricomycetes</taxon>
        <taxon>Agaricomycetidae</taxon>
        <taxon>Agaricales</taxon>
        <taxon>Agaricales incertae sedis</taxon>
        <taxon>Dendrothele</taxon>
    </lineage>
</organism>
<feature type="domain" description="F-box" evidence="2">
    <location>
        <begin position="101"/>
        <end position="150"/>
    </location>
</feature>
<dbReference type="PROSITE" id="PS50181">
    <property type="entry name" value="FBOX"/>
    <property type="match status" value="1"/>
</dbReference>
<dbReference type="SUPFAM" id="SSF81383">
    <property type="entry name" value="F-box domain"/>
    <property type="match status" value="1"/>
</dbReference>
<dbReference type="SMART" id="SM00256">
    <property type="entry name" value="FBOX"/>
    <property type="match status" value="1"/>
</dbReference>
<proteinExistence type="predicted"/>
<accession>A0A4S8KPD1</accession>
<dbReference type="OrthoDB" id="2322499at2759"/>
<evidence type="ECO:0000313" key="3">
    <source>
        <dbReference type="EMBL" id="THU77556.1"/>
    </source>
</evidence>
<evidence type="ECO:0000313" key="4">
    <source>
        <dbReference type="Proteomes" id="UP000297245"/>
    </source>
</evidence>
<dbReference type="InterPro" id="IPR001810">
    <property type="entry name" value="F-box_dom"/>
</dbReference>
<dbReference type="Proteomes" id="UP000297245">
    <property type="component" value="Unassembled WGS sequence"/>
</dbReference>
<dbReference type="AlphaFoldDB" id="A0A4S8KPD1"/>
<dbReference type="EMBL" id="ML180405">
    <property type="protein sequence ID" value="THU77556.1"/>
    <property type="molecule type" value="Genomic_DNA"/>
</dbReference>
<keyword evidence="4" id="KW-1185">Reference proteome</keyword>
<dbReference type="Pfam" id="PF00646">
    <property type="entry name" value="F-box"/>
    <property type="match status" value="1"/>
</dbReference>
<sequence>MTRKSAHLQSKRKADTQIDPHTTGPTEPVRKRIKSSEAQDLDEKGFEDQQVSEPSGDDVTESTSSSRNKTRVSGDSSKKAKKLVPVDERFKKVRGRLGFLHKLVTEVPLDVIFEIFAHLKPLDILRLSRTSRDLHNLLTSRSSEHVWRNARLNVEGLPPLPTDLNEIQYAKLMFDTICQGCATHCHSVFWDCRVRCCKKCVDQILLPKDILYRENCLKMQATDFYRYETYIPRDRTRMKRGYMEFFLPSAFRTISDDYQQSVKVLNDKGKRVDDVQKLAAWTLSMHMKRTEHENYTHLCEQWSNNQRNSRSDELQEIRTQRRDQIKKRLIELGWGPDLERLEYEGRSRSFWNDELIKQSKPLTDRGWNHMAPILIAQLRPVRDRRLQINALKPRYEALKKFYDTYIFQHNLKTSVHPLFGDVIESHIGYDIIFNTPYDQTLSEDAFDEELKKLPEFIDDWKRRKMRELLEMVQKNIPEATMDTLGLARTTFWCLTCDDLFWYPEVFQHCCYSHQRGQTREYVPSNLDMYHGFNPYAYDQCNTVPWNKHPTQIIFSKNHSISLSLIMQTCGLDPDTASREDLDSLDDMILECKSCYRYENGNRSFMRWSAAFLHRHVNFVPTLVEPSEGLQQKLLDFEQRRMSSSVYTCNHCPDTLAGKQNRNYEDLCSHLLHAHGVGKEHVTRKDWSWGPSVPFLNRVPAQVSLKWPVDDSNDMPQV</sequence>
<protein>
    <recommendedName>
        <fullName evidence="2">F-box domain-containing protein</fullName>
    </recommendedName>
</protein>
<name>A0A4S8KPD1_DENBC</name>
<feature type="compositionally biased region" description="Basic and acidic residues" evidence="1">
    <location>
        <begin position="28"/>
        <end position="47"/>
    </location>
</feature>
<dbReference type="InterPro" id="IPR036047">
    <property type="entry name" value="F-box-like_dom_sf"/>
</dbReference>
<evidence type="ECO:0000256" key="1">
    <source>
        <dbReference type="SAM" id="MobiDB-lite"/>
    </source>
</evidence>
<feature type="region of interest" description="Disordered" evidence="1">
    <location>
        <begin position="1"/>
        <end position="81"/>
    </location>
</feature>
<dbReference type="CDD" id="cd09917">
    <property type="entry name" value="F-box_SF"/>
    <property type="match status" value="1"/>
</dbReference>
<feature type="compositionally biased region" description="Polar residues" evidence="1">
    <location>
        <begin position="61"/>
        <end position="75"/>
    </location>
</feature>